<dbReference type="PROSITE" id="PS50893">
    <property type="entry name" value="ABC_TRANSPORTER_2"/>
    <property type="match status" value="2"/>
</dbReference>
<dbReference type="InterPro" id="IPR027417">
    <property type="entry name" value="P-loop_NTPase"/>
</dbReference>
<evidence type="ECO:0000256" key="2">
    <source>
        <dbReference type="ARBA" id="ARBA00022737"/>
    </source>
</evidence>
<gene>
    <name evidence="6" type="ORF">ACFFRH_41585</name>
</gene>
<keyword evidence="1" id="KW-0813">Transport</keyword>
<dbReference type="InterPro" id="IPR003439">
    <property type="entry name" value="ABC_transporter-like_ATP-bd"/>
</dbReference>
<dbReference type="EMBL" id="JBHMBS010000043">
    <property type="protein sequence ID" value="MFB9682003.1"/>
    <property type="molecule type" value="Genomic_DNA"/>
</dbReference>
<feature type="domain" description="ABC transporter" evidence="5">
    <location>
        <begin position="298"/>
        <end position="539"/>
    </location>
</feature>
<evidence type="ECO:0000313" key="7">
    <source>
        <dbReference type="Proteomes" id="UP001589610"/>
    </source>
</evidence>
<evidence type="ECO:0000313" key="6">
    <source>
        <dbReference type="EMBL" id="MFB9682003.1"/>
    </source>
</evidence>
<dbReference type="Pfam" id="PF00005">
    <property type="entry name" value="ABC_tran"/>
    <property type="match status" value="2"/>
</dbReference>
<name>A0ABV5TS82_9ACTN</name>
<feature type="domain" description="ABC transporter" evidence="5">
    <location>
        <begin position="22"/>
        <end position="259"/>
    </location>
</feature>
<dbReference type="SMART" id="SM00382">
    <property type="entry name" value="AAA"/>
    <property type="match status" value="2"/>
</dbReference>
<protein>
    <submittedName>
        <fullName evidence="6">Sugar ABC transporter ATP-binding protein</fullName>
    </submittedName>
</protein>
<evidence type="ECO:0000256" key="1">
    <source>
        <dbReference type="ARBA" id="ARBA00022448"/>
    </source>
</evidence>
<dbReference type="CDD" id="cd03215">
    <property type="entry name" value="ABC_Carb_Monos_II"/>
    <property type="match status" value="1"/>
</dbReference>
<evidence type="ECO:0000259" key="5">
    <source>
        <dbReference type="PROSITE" id="PS50893"/>
    </source>
</evidence>
<keyword evidence="4 6" id="KW-0067">ATP-binding</keyword>
<dbReference type="SUPFAM" id="SSF52540">
    <property type="entry name" value="P-loop containing nucleoside triphosphate hydrolases"/>
    <property type="match status" value="2"/>
</dbReference>
<dbReference type="Gene3D" id="3.40.50.300">
    <property type="entry name" value="P-loop containing nucleotide triphosphate hydrolases"/>
    <property type="match status" value="2"/>
</dbReference>
<reference evidence="6 7" key="1">
    <citation type="submission" date="2024-09" db="EMBL/GenBank/DDBJ databases">
        <authorList>
            <person name="Sun Q."/>
            <person name="Mori K."/>
        </authorList>
    </citation>
    <scope>NUCLEOTIDE SEQUENCE [LARGE SCALE GENOMIC DNA]</scope>
    <source>
        <strain evidence="6 7">JCM 3028</strain>
    </source>
</reference>
<dbReference type="Proteomes" id="UP001589610">
    <property type="component" value="Unassembled WGS sequence"/>
</dbReference>
<dbReference type="GO" id="GO:0005524">
    <property type="term" value="F:ATP binding"/>
    <property type="evidence" value="ECO:0007669"/>
    <property type="project" value="UniProtKB-KW"/>
</dbReference>
<keyword evidence="7" id="KW-1185">Reference proteome</keyword>
<keyword evidence="2" id="KW-0677">Repeat</keyword>
<comment type="caution">
    <text evidence="6">The sequence shown here is derived from an EMBL/GenBank/DDBJ whole genome shotgun (WGS) entry which is preliminary data.</text>
</comment>
<dbReference type="InterPro" id="IPR050107">
    <property type="entry name" value="ABC_carbohydrate_import_ATPase"/>
</dbReference>
<dbReference type="RefSeq" id="WP_344748862.1">
    <property type="nucleotide sequence ID" value="NZ_BAAAWW010000172.1"/>
</dbReference>
<dbReference type="PROSITE" id="PS00211">
    <property type="entry name" value="ABC_TRANSPORTER_1"/>
    <property type="match status" value="1"/>
</dbReference>
<proteinExistence type="predicted"/>
<keyword evidence="3" id="KW-0547">Nucleotide-binding</keyword>
<accession>A0ABV5TS82</accession>
<dbReference type="InterPro" id="IPR017871">
    <property type="entry name" value="ABC_transporter-like_CS"/>
</dbReference>
<dbReference type="CDD" id="cd03216">
    <property type="entry name" value="ABC_Carb_Monos_I"/>
    <property type="match status" value="1"/>
</dbReference>
<evidence type="ECO:0000256" key="3">
    <source>
        <dbReference type="ARBA" id="ARBA00022741"/>
    </source>
</evidence>
<sequence length="540" mass="57863">MTGPTATATSAGGAHPGPAEGLRAEGIVKRYAGVPVLSGVTVTVRPGEVVGLVGHNGAGKSTLLRTLSGAIRPDEGTISVNGGRMQLTGPAVALKAGISTVYQELSLLPNLTITQNVFLGRERRRGARTLDGEGMRRAARDLVDRFGLRVDVDRPLGHYPVATRQLLEIAIATERETRFLLLDEPTTSLEGEQVDRLLELIRSLTRESGLGVLLVDHKLDELYAVADSVVALVDGEVRIAGPVEETDRADVIRAIAGEEAAVHLAETGQYDQLPVEELGDLASGRPQGRRPVSALPAGARPSLRVRGLRAPGLTDVSLDAYPGRVLGVYGLIGSGRTEFLRALVGLDRIDAGRLELFGEPYRPRNPSHARRAGVVYLTEERKVDGIVPGLDSATNIVLPVLHGFSRYGVLDRRAMARSATRFMDQLHVRGDRDAPVVSLSGGNQQKVLLARALAQEPRLLLLDEPTKGVDIGVKTEIHRLLRRLASEQGMTVVVVSSEEEEILDVSDDVVTFSHGRCDGGIQLASELSLVKLRQVAWGAA</sequence>
<dbReference type="PANTHER" id="PTHR43790">
    <property type="entry name" value="CARBOHYDRATE TRANSPORT ATP-BINDING PROTEIN MG119-RELATED"/>
    <property type="match status" value="1"/>
</dbReference>
<organism evidence="6 7">
    <name type="scientific">Streptosporangium vulgare</name>
    <dbReference type="NCBI Taxonomy" id="46190"/>
    <lineage>
        <taxon>Bacteria</taxon>
        <taxon>Bacillati</taxon>
        <taxon>Actinomycetota</taxon>
        <taxon>Actinomycetes</taxon>
        <taxon>Streptosporangiales</taxon>
        <taxon>Streptosporangiaceae</taxon>
        <taxon>Streptosporangium</taxon>
    </lineage>
</organism>
<dbReference type="PANTHER" id="PTHR43790:SF9">
    <property type="entry name" value="GALACTOFURANOSE TRANSPORTER ATP-BINDING PROTEIN YTFR"/>
    <property type="match status" value="1"/>
</dbReference>
<dbReference type="InterPro" id="IPR003593">
    <property type="entry name" value="AAA+_ATPase"/>
</dbReference>
<evidence type="ECO:0000256" key="4">
    <source>
        <dbReference type="ARBA" id="ARBA00022840"/>
    </source>
</evidence>